<gene>
    <name evidence="6" type="ORF">TPSD3_10925</name>
</gene>
<evidence type="ECO:0000256" key="1">
    <source>
        <dbReference type="ARBA" id="ARBA00012528"/>
    </source>
</evidence>
<feature type="domain" description="CBS" evidence="5">
    <location>
        <begin position="23"/>
        <end position="82"/>
    </location>
</feature>
<evidence type="ECO:0000259" key="4">
    <source>
        <dbReference type="PROSITE" id="PS50887"/>
    </source>
</evidence>
<dbReference type="Pfam" id="PF00571">
    <property type="entry name" value="CBS"/>
    <property type="match status" value="1"/>
</dbReference>
<accession>A0A251X687</accession>
<dbReference type="AlphaFoldDB" id="A0A251X687"/>
<evidence type="ECO:0000259" key="5">
    <source>
        <dbReference type="PROSITE" id="PS51371"/>
    </source>
</evidence>
<comment type="caution">
    <text evidence="6">The sequence shown here is derived from an EMBL/GenBank/DDBJ whole genome shotgun (WGS) entry which is preliminary data.</text>
</comment>
<dbReference type="Gene3D" id="3.30.70.270">
    <property type="match status" value="1"/>
</dbReference>
<evidence type="ECO:0000256" key="2">
    <source>
        <dbReference type="ARBA" id="ARBA00034247"/>
    </source>
</evidence>
<dbReference type="InterPro" id="IPR046342">
    <property type="entry name" value="CBS_dom_sf"/>
</dbReference>
<dbReference type="GO" id="GO:0043709">
    <property type="term" value="P:cell adhesion involved in single-species biofilm formation"/>
    <property type="evidence" value="ECO:0007669"/>
    <property type="project" value="TreeGrafter"/>
</dbReference>
<dbReference type="PROSITE" id="PS50887">
    <property type="entry name" value="GGDEF"/>
    <property type="match status" value="1"/>
</dbReference>
<proteinExistence type="predicted"/>
<dbReference type="SUPFAM" id="SSF54631">
    <property type="entry name" value="CBS-domain pair"/>
    <property type="match status" value="1"/>
</dbReference>
<dbReference type="PANTHER" id="PTHR45138:SF9">
    <property type="entry name" value="DIGUANYLATE CYCLASE DGCM-RELATED"/>
    <property type="match status" value="1"/>
</dbReference>
<dbReference type="InterPro" id="IPR050469">
    <property type="entry name" value="Diguanylate_Cyclase"/>
</dbReference>
<evidence type="ECO:0000313" key="7">
    <source>
        <dbReference type="Proteomes" id="UP000194798"/>
    </source>
</evidence>
<evidence type="ECO:0000313" key="6">
    <source>
        <dbReference type="EMBL" id="OUD13148.1"/>
    </source>
</evidence>
<dbReference type="CDD" id="cd04598">
    <property type="entry name" value="CBS_pair_GGDEF_EAL"/>
    <property type="match status" value="1"/>
</dbReference>
<dbReference type="EC" id="2.7.7.65" evidence="1"/>
<sequence>MSSRSHLDYSTLSPRRSNRVDSLIRQTPVVTLQHTVDSVADIFYNDPSLYSIAVLDPNHKPVGIVRRHDFMHLFLSRYGRELYGRKLITHFMDNSPLIIEAHLSLEEASHYVTSGSRLSPEHDFIIAEKGIYRGLGHIMDLLQAMTELQIRNARYANPLTQLPGNVPIYEYIENLLAQKVNFAVAYCDLDNFKPFNDNYGYEQGDKVIKTVAELLTANMDEQNDFVGHVGGDDFIVVMQSTDWIVRCETVLSLFATQALTFYNESDRANGGIHAFDRKGNPTFYPFLSLSIGAVMPDPEACHSHHDVAALASEAKHQAKKLNGNQLFIDRRRKPARTVAFTPPAENKKEK</sequence>
<dbReference type="InterPro" id="IPR043128">
    <property type="entry name" value="Rev_trsase/Diguanyl_cyclase"/>
</dbReference>
<dbReference type="GO" id="GO:1902201">
    <property type="term" value="P:negative regulation of bacterial-type flagellum-dependent cell motility"/>
    <property type="evidence" value="ECO:0007669"/>
    <property type="project" value="TreeGrafter"/>
</dbReference>
<keyword evidence="7" id="KW-1185">Reference proteome</keyword>
<keyword evidence="3" id="KW-0129">CBS domain</keyword>
<dbReference type="GO" id="GO:0005886">
    <property type="term" value="C:plasma membrane"/>
    <property type="evidence" value="ECO:0007669"/>
    <property type="project" value="TreeGrafter"/>
</dbReference>
<dbReference type="PANTHER" id="PTHR45138">
    <property type="entry name" value="REGULATORY COMPONENTS OF SENSORY TRANSDUCTION SYSTEM"/>
    <property type="match status" value="1"/>
</dbReference>
<evidence type="ECO:0000256" key="3">
    <source>
        <dbReference type="PROSITE-ProRule" id="PRU00703"/>
    </source>
</evidence>
<dbReference type="EMBL" id="MSLT01000018">
    <property type="protein sequence ID" value="OUD13148.1"/>
    <property type="molecule type" value="Genomic_DNA"/>
</dbReference>
<dbReference type="InterPro" id="IPR000160">
    <property type="entry name" value="GGDEF_dom"/>
</dbReference>
<dbReference type="Pfam" id="PF00990">
    <property type="entry name" value="GGDEF"/>
    <property type="match status" value="1"/>
</dbReference>
<dbReference type="SMART" id="SM00267">
    <property type="entry name" value="GGDEF"/>
    <property type="match status" value="1"/>
</dbReference>
<dbReference type="GO" id="GO:0052621">
    <property type="term" value="F:diguanylate cyclase activity"/>
    <property type="evidence" value="ECO:0007669"/>
    <property type="project" value="UniProtKB-EC"/>
</dbReference>
<dbReference type="CDD" id="cd01949">
    <property type="entry name" value="GGDEF"/>
    <property type="match status" value="1"/>
</dbReference>
<reference evidence="6 7" key="1">
    <citation type="submission" date="2016-12" db="EMBL/GenBank/DDBJ databases">
        <title>Thioflexothrix psekupsii D3 genome sequencing and assembly.</title>
        <authorList>
            <person name="Fomenkov A."/>
            <person name="Vincze T."/>
            <person name="Grabovich M."/>
            <person name="Anton B.P."/>
            <person name="Dubinina G."/>
            <person name="Orlova M."/>
            <person name="Belousova E."/>
            <person name="Roberts R.J."/>
        </authorList>
    </citation>
    <scope>NUCLEOTIDE SEQUENCE [LARGE SCALE GENOMIC DNA]</scope>
    <source>
        <strain evidence="6">D3</strain>
    </source>
</reference>
<dbReference type="InterPro" id="IPR000644">
    <property type="entry name" value="CBS_dom"/>
</dbReference>
<dbReference type="NCBIfam" id="TIGR00254">
    <property type="entry name" value="GGDEF"/>
    <property type="match status" value="1"/>
</dbReference>
<organism evidence="6 7">
    <name type="scientific">Thioflexithrix psekupsensis</name>
    <dbReference type="NCBI Taxonomy" id="1570016"/>
    <lineage>
        <taxon>Bacteria</taxon>
        <taxon>Pseudomonadati</taxon>
        <taxon>Pseudomonadota</taxon>
        <taxon>Gammaproteobacteria</taxon>
        <taxon>Thiotrichales</taxon>
        <taxon>Thioflexithrix</taxon>
    </lineage>
</organism>
<dbReference type="InterPro" id="IPR029787">
    <property type="entry name" value="Nucleotide_cyclase"/>
</dbReference>
<name>A0A251X687_9GAMM</name>
<protein>
    <recommendedName>
        <fullName evidence="1">diguanylate cyclase</fullName>
        <ecNumber evidence="1">2.7.7.65</ecNumber>
    </recommendedName>
</protein>
<dbReference type="SUPFAM" id="SSF55073">
    <property type="entry name" value="Nucleotide cyclase"/>
    <property type="match status" value="1"/>
</dbReference>
<comment type="catalytic activity">
    <reaction evidence="2">
        <text>2 GTP = 3',3'-c-di-GMP + 2 diphosphate</text>
        <dbReference type="Rhea" id="RHEA:24898"/>
        <dbReference type="ChEBI" id="CHEBI:33019"/>
        <dbReference type="ChEBI" id="CHEBI:37565"/>
        <dbReference type="ChEBI" id="CHEBI:58805"/>
        <dbReference type="EC" id="2.7.7.65"/>
    </reaction>
</comment>
<dbReference type="OrthoDB" id="1673646at2"/>
<dbReference type="PROSITE" id="PS51371">
    <property type="entry name" value="CBS"/>
    <property type="match status" value="1"/>
</dbReference>
<feature type="domain" description="GGDEF" evidence="4">
    <location>
        <begin position="180"/>
        <end position="331"/>
    </location>
</feature>
<dbReference type="Proteomes" id="UP000194798">
    <property type="component" value="Unassembled WGS sequence"/>
</dbReference>
<dbReference type="RefSeq" id="WP_086488596.1">
    <property type="nucleotide sequence ID" value="NZ_MSLT01000018.1"/>
</dbReference>